<gene>
    <name evidence="2" type="ORF">DAMO_1581</name>
</gene>
<feature type="region of interest" description="Disordered" evidence="1">
    <location>
        <begin position="1"/>
        <end position="23"/>
    </location>
</feature>
<organism evidence="2 3">
    <name type="scientific">Methylomirabilis oxygeniifera</name>
    <dbReference type="NCBI Taxonomy" id="671143"/>
    <lineage>
        <taxon>Bacteria</taxon>
        <taxon>Candidatus Methylomirabilota</taxon>
        <taxon>Candidatus Methylomirabilia</taxon>
        <taxon>Candidatus Methylomirabilales</taxon>
        <taxon>Candidatus Methylomirabilaceae</taxon>
        <taxon>Candidatus Methylomirabilis</taxon>
    </lineage>
</organism>
<reference evidence="2 3" key="1">
    <citation type="journal article" date="2010" name="Nature">
        <title>Nitrite-driven anaerobic methane oxidation by oxygenic bacteria.</title>
        <authorList>
            <person name="Ettwig K.F."/>
            <person name="Butler M.K."/>
            <person name="Le Paslier D."/>
            <person name="Pelletier E."/>
            <person name="Mangenot S."/>
            <person name="Kuypers M.M.M."/>
            <person name="Schreiber F."/>
            <person name="Dutilh B.E."/>
            <person name="Zedelius J."/>
            <person name="de Beer D."/>
            <person name="Gloerich J."/>
            <person name="Wessels H.J.C.T."/>
            <person name="van Allen T."/>
            <person name="Luesken F."/>
            <person name="Wu M."/>
            <person name="van de Pas-Schoonen K.T."/>
            <person name="Op den Camp H.J.M."/>
            <person name="Janssen-Megens E.M."/>
            <person name="Francoijs K-J."/>
            <person name="Stunnenberg H."/>
            <person name="Weissenbach J."/>
            <person name="Jetten M.S.M."/>
            <person name="Strous M."/>
        </authorList>
    </citation>
    <scope>NUCLEOTIDE SEQUENCE [LARGE SCALE GENOMIC DNA]</scope>
</reference>
<feature type="compositionally biased region" description="Basic and acidic residues" evidence="1">
    <location>
        <begin position="52"/>
        <end position="62"/>
    </location>
</feature>
<feature type="region of interest" description="Disordered" evidence="1">
    <location>
        <begin position="50"/>
        <end position="73"/>
    </location>
</feature>
<evidence type="ECO:0000256" key="1">
    <source>
        <dbReference type="SAM" id="MobiDB-lite"/>
    </source>
</evidence>
<dbReference type="EMBL" id="FP565575">
    <property type="protein sequence ID" value="CBE68641.1"/>
    <property type="molecule type" value="Genomic_DNA"/>
</dbReference>
<dbReference type="HOGENOM" id="CLU_2057091_0_0_0"/>
<accession>D5MFW0</accession>
<sequence length="119" mass="13307">MRRHPLSIRRSISPQGESSGRELLDAERPALGLCLCQIELELLAEPALRSGAEGDRQTDRHLRANAGAAVQDTRERLATDPERVGRFGYGQTEWLKAELAEHLTRMGRIVHLHSDTSQD</sequence>
<protein>
    <submittedName>
        <fullName evidence="2">Uncharacterized protein</fullName>
    </submittedName>
</protein>
<evidence type="ECO:0000313" key="3">
    <source>
        <dbReference type="Proteomes" id="UP000006898"/>
    </source>
</evidence>
<proteinExistence type="predicted"/>
<dbReference type="KEGG" id="mox:DAMO_1581"/>
<dbReference type="Proteomes" id="UP000006898">
    <property type="component" value="Chromosome"/>
</dbReference>
<name>D5MFW0_METO1</name>
<dbReference type="AlphaFoldDB" id="D5MFW0"/>
<evidence type="ECO:0000313" key="2">
    <source>
        <dbReference type="EMBL" id="CBE68641.1"/>
    </source>
</evidence>